<evidence type="ECO:0000313" key="1">
    <source>
        <dbReference type="EMBL" id="GAA0387533.1"/>
    </source>
</evidence>
<dbReference type="EMBL" id="BAAABX010000006">
    <property type="protein sequence ID" value="GAA0387533.1"/>
    <property type="molecule type" value="Genomic_DNA"/>
</dbReference>
<dbReference type="Proteomes" id="UP001500879">
    <property type="component" value="Unassembled WGS sequence"/>
</dbReference>
<protein>
    <submittedName>
        <fullName evidence="1">Uncharacterized protein</fullName>
    </submittedName>
</protein>
<sequence>MYIFLENQQHERISEKVGDDAAESFTSACQAAPEGSIMRGVQRYGDTMLNKLQLERFVRELHQLPEEQKTEAIRHVTEMAQQAAACGGYMYFSGD</sequence>
<organism evidence="1 2">
    <name type="scientific">Streptomyces luteireticuli</name>
    <dbReference type="NCBI Taxonomy" id="173858"/>
    <lineage>
        <taxon>Bacteria</taxon>
        <taxon>Bacillati</taxon>
        <taxon>Actinomycetota</taxon>
        <taxon>Actinomycetes</taxon>
        <taxon>Kitasatosporales</taxon>
        <taxon>Streptomycetaceae</taxon>
        <taxon>Streptomyces</taxon>
    </lineage>
</organism>
<comment type="caution">
    <text evidence="1">The sequence shown here is derived from an EMBL/GenBank/DDBJ whole genome shotgun (WGS) entry which is preliminary data.</text>
</comment>
<name>A0ABP3I1N5_9ACTN</name>
<keyword evidence="2" id="KW-1185">Reference proteome</keyword>
<dbReference type="RefSeq" id="WP_344019340.1">
    <property type="nucleotide sequence ID" value="NZ_BAAABX010000006.1"/>
</dbReference>
<evidence type="ECO:0000313" key="2">
    <source>
        <dbReference type="Proteomes" id="UP001500879"/>
    </source>
</evidence>
<gene>
    <name evidence="1" type="ORF">GCM10010357_05330</name>
</gene>
<reference evidence="2" key="1">
    <citation type="journal article" date="2019" name="Int. J. Syst. Evol. Microbiol.">
        <title>The Global Catalogue of Microorganisms (GCM) 10K type strain sequencing project: providing services to taxonomists for standard genome sequencing and annotation.</title>
        <authorList>
            <consortium name="The Broad Institute Genomics Platform"/>
            <consortium name="The Broad Institute Genome Sequencing Center for Infectious Disease"/>
            <person name="Wu L."/>
            <person name="Ma J."/>
        </authorList>
    </citation>
    <scope>NUCLEOTIDE SEQUENCE [LARGE SCALE GENOMIC DNA]</scope>
    <source>
        <strain evidence="2">JCM 4788</strain>
    </source>
</reference>
<accession>A0ABP3I1N5</accession>
<proteinExistence type="predicted"/>